<keyword evidence="2" id="KW-1185">Reference proteome</keyword>
<evidence type="ECO:0000313" key="1">
    <source>
        <dbReference type="EMBL" id="EJT44117.1"/>
    </source>
</evidence>
<dbReference type="HOGENOM" id="CLU_190163_0_0_1"/>
<dbReference type="EMBL" id="AACI03000438">
    <property type="protein sequence ID" value="EJT44117.1"/>
    <property type="molecule type" value="Genomic_DNA"/>
</dbReference>
<dbReference type="Proteomes" id="UP000002753">
    <property type="component" value="Unassembled WGS sequence"/>
</dbReference>
<dbReference type="AlphaFoldDB" id="J6EM46"/>
<name>J6EM46_SACK1</name>
<sequence length="76" mass="9073">MCLYIWPYRVWSWRRLFIFRVLNVVSIAILLKNPHCLGLVSNVCLYTLITMCISRCHYMVIIYNIDLVSKQVRLGH</sequence>
<accession>J6EM46</accession>
<organism evidence="1 2">
    <name type="scientific">Saccharomyces kudriavzevii (strain ATCC MYA-4449 / AS 2.2408 / CBS 8840 / NBRC 1802 / NCYC 2889)</name>
    <name type="common">Yeast</name>
    <dbReference type="NCBI Taxonomy" id="226230"/>
    <lineage>
        <taxon>Eukaryota</taxon>
        <taxon>Fungi</taxon>
        <taxon>Dikarya</taxon>
        <taxon>Ascomycota</taxon>
        <taxon>Saccharomycotina</taxon>
        <taxon>Saccharomycetes</taxon>
        <taxon>Saccharomycetales</taxon>
        <taxon>Saccharomycetaceae</taxon>
        <taxon>Saccharomyces</taxon>
    </lineage>
</organism>
<gene>
    <name evidence="1" type="ORF">SKUD_201603</name>
</gene>
<proteinExistence type="predicted"/>
<protein>
    <submittedName>
        <fullName evidence="1">Uncharacterized protein</fullName>
    </submittedName>
</protein>
<comment type="caution">
    <text evidence="1">The sequence shown here is derived from an EMBL/GenBank/DDBJ whole genome shotgun (WGS) entry which is preliminary data.</text>
</comment>
<reference evidence="1 2" key="1">
    <citation type="journal article" date="2003" name="Science">
        <title>Finding functional features in Saccharomyces genomes by phylogenetic footprinting.</title>
        <authorList>
            <person name="Cliften P.F."/>
            <person name="Sudarsanam P."/>
            <person name="Desikan A."/>
            <person name="Fulton L."/>
            <person name="Fulton B."/>
            <person name="Majors J."/>
            <person name="Waterston R."/>
            <person name="Cohen B.A."/>
            <person name="Johnston M."/>
        </authorList>
    </citation>
    <scope>NUCLEOTIDE SEQUENCE [LARGE SCALE GENOMIC DNA]</scope>
    <source>
        <strain evidence="2">ATCC MYA-4449 / AS 2.2408 / CBS 8840 / NBRC 1802 / NCYC 2889</strain>
    </source>
</reference>
<evidence type="ECO:0000313" key="2">
    <source>
        <dbReference type="Proteomes" id="UP000002753"/>
    </source>
</evidence>
<reference evidence="2" key="2">
    <citation type="journal article" date="2011" name="G3 (Bethesda)">
        <title>The awesome power of yeast evolutionary genetics: New genome sequences and strain resources for the Saccharomyces sensu stricto genus.</title>
        <authorList>
            <person name="Scannell D.R."/>
            <person name="Zill O.A."/>
            <person name="Rokas A."/>
            <person name="Payen C."/>
            <person name="Dunham M.J."/>
            <person name="Eisen M.B."/>
            <person name="Rine J."/>
            <person name="Johnston M."/>
            <person name="Hittinger C.T."/>
        </authorList>
    </citation>
    <scope>GENOME REANNOTATION</scope>
    <source>
        <strain evidence="2">ATCC MYA-4449 / AS 2.2408 / CBS 8840 / NBRC 1802 / NCYC 2889</strain>
    </source>
</reference>